<feature type="compositionally biased region" description="Acidic residues" evidence="1">
    <location>
        <begin position="638"/>
        <end position="648"/>
    </location>
</feature>
<dbReference type="InterPro" id="IPR000477">
    <property type="entry name" value="RT_dom"/>
</dbReference>
<dbReference type="PROSITE" id="PS50994">
    <property type="entry name" value="INTEGRASE"/>
    <property type="match status" value="1"/>
</dbReference>
<dbReference type="Gene3D" id="3.10.10.10">
    <property type="entry name" value="HIV Type 1 Reverse Transcriptase, subunit A, domain 1"/>
    <property type="match status" value="1"/>
</dbReference>
<dbReference type="Gene3D" id="2.40.70.10">
    <property type="entry name" value="Acid Proteases"/>
    <property type="match status" value="1"/>
</dbReference>
<sequence>MALLSPSPHQQPPATTIPGQPPPAAAVGKVFRRDPEIFPRIPIYKIHQHHAPPPPTPRRRLHHHRNIPTPPPSLTTCCRHSRFTPPASPPSRLPTPLHYHHITNHAATIAASPPWQQPLLPQPAHHRPPAAAQRGVCLLRFLAIRGRLVRCLTAEPGRLVQQPRMDNCNFLIEPFLYLLYLSDICILPIVLHHQGICWLAWMGRVMKEIGGTNLRETFKSDVDLDNLHVRIKSLKARASKNPSTGMYSSKQNKGFQPTNNISLNNVTKGLKQSPLVSPTAPFPIQQYNVDFAAIFGVSLTTVDDLEVIIKDIDAGKHEELLSGMINDKRKVDIDTFGAMCDLIKANSASNVSYPDVRRSNFTNTNPNVSKYPYLVKPSNVPRKDRFRPSFDLMVGGTREYDLWLDLTMETSSKISDIICTRWVTLLNMQKSNPIVDDSLSGAKDQPKVNSKFRPLVADPVFDGVNISIPYKVFEKEQLGETCLKRIMMTTKGFFFFKFDSQADLEAVLEGGLLLICNSPIIIKNWSSFARCLIEVNSEADLVDVVIISIPLLTGMVSSRKQSVLSMNGGRPVLLLLLLRRQMMVSKRYEPKVTTNAPKKGATNVGNAFKSSSLLKTTGTSSKKDNITTSNSYSVLNEEKDEEEDVENEDPSKDPPEVPMADDRTMTELLRAPTEGYEDAIVILEIAANNFELKHGLINLVQNKQFFGHGKADPHAHIRYFNKITSTTRVPNFFPPSKTTNLRNEITRFQQRFDESFYEAWERFNDLLRSCPHHGFSELHQLDTFYNALNVNDHDSLNFAAGGNFFDKMPQECLKIIESKSKVHQTRAKAVVAKVSTSSSTPAVSSEVAELKDMVGALLLDKKNQSSALASSSTPAPVKAIELSCVTCGGTYSYKNCPATSENVYRDNIQEYVSQAVVANYNQGNTGFRPQMVANEIRPPSFPPHQNNQNNFNLGNNFNQNRGVLRNIQSQGQSTQNQCQNVQGQLANLTDMVSKLLNSNIASSSGSGTLPSNTITNPKEDLKCITTRSGVAYLDPTIPTQFKVVKQGTEMTKDQPIVAPVNVLIPYPLRRDNERRHDQSNEKNEKFYEIFKEMSFEISFTDALILMPKFASTLKALIENKEKLRMDECLALADLGASINLMPLFVWEGLSHPELTPTYMTLELVDRSVFKPIGIAKDVSVKVGVFHFPADFVVVEFKPDPRVPLILGRCFLKTGRALIDLYKGELTLRIRNKAITYNLDQTSRYSANYNQMTANKIDVICEIYSQEVLGFSDITTSGNPTPYDDLIISTTSPILTPFGDSDFLLFKEADAFLGLEDDPNSSEFDPSYYDPEGDILLLKAILNSESLPPAPIMNNICLPVEKLLDAGLIYPISDSPWVSPVHCVPKKGGFTVVENEENELLLTRLVTGWRVCIDYQKLNEATRKDHFPLPFMDQMLERLVGNEYYCFLDGFSVYFQIPIDPRNQEKTMFTCPYGRVAYRRMPFGLCNASGTFQRFMLAIFYDMVKKMMEVFMDDFSIFGNSFENCFSRLDKMLQRCEDTNLSLNWEKSHFMVKEGIVLGHKISKNGIQVDRAKFDVIAKLPHPTTIKGFANYHAGNFIVKGNKYILVAVDYLSKWVEAKALPTNDARVVCKFLKSLFARFGFPRAIKSDRDTHFCNDQFTKVMLKYGVTHRLSTAYHPQTSGQVEAFRIAYKTPIGCTPYKLVYGKVCNLLIELEHQAYWALKQANFDLAVAGDHWRVQLNELRDAYENSLIYKEKMKRIHDTKIKNRVFNDCLDCEVFRALSSSSTRASHPQLLLGIPSREIEILDFLECLLHSIAWGYATS</sequence>
<accession>A0A6L2JBI1</accession>
<dbReference type="SUPFAM" id="SSF53098">
    <property type="entry name" value="Ribonuclease H-like"/>
    <property type="match status" value="1"/>
</dbReference>
<reference evidence="3" key="1">
    <citation type="journal article" date="2019" name="Sci. Rep.">
        <title>Draft genome of Tanacetum cinerariifolium, the natural source of mosquito coil.</title>
        <authorList>
            <person name="Yamashiro T."/>
            <person name="Shiraishi A."/>
            <person name="Satake H."/>
            <person name="Nakayama K."/>
        </authorList>
    </citation>
    <scope>NUCLEOTIDE SEQUENCE</scope>
</reference>
<dbReference type="InterPro" id="IPR043128">
    <property type="entry name" value="Rev_trsase/Diguanyl_cyclase"/>
</dbReference>
<organism evidence="3">
    <name type="scientific">Tanacetum cinerariifolium</name>
    <name type="common">Dalmatian daisy</name>
    <name type="synonym">Chrysanthemum cinerariifolium</name>
    <dbReference type="NCBI Taxonomy" id="118510"/>
    <lineage>
        <taxon>Eukaryota</taxon>
        <taxon>Viridiplantae</taxon>
        <taxon>Streptophyta</taxon>
        <taxon>Embryophyta</taxon>
        <taxon>Tracheophyta</taxon>
        <taxon>Spermatophyta</taxon>
        <taxon>Magnoliopsida</taxon>
        <taxon>eudicotyledons</taxon>
        <taxon>Gunneridae</taxon>
        <taxon>Pentapetalae</taxon>
        <taxon>asterids</taxon>
        <taxon>campanulids</taxon>
        <taxon>Asterales</taxon>
        <taxon>Asteraceae</taxon>
        <taxon>Asteroideae</taxon>
        <taxon>Anthemideae</taxon>
        <taxon>Anthemidinae</taxon>
        <taxon>Tanacetum</taxon>
    </lineage>
</organism>
<feature type="compositionally biased region" description="Basic residues" evidence="1">
    <location>
        <begin position="57"/>
        <end position="66"/>
    </location>
</feature>
<comment type="caution">
    <text evidence="3">The sequence shown here is derived from an EMBL/GenBank/DDBJ whole genome shotgun (WGS) entry which is preliminary data.</text>
</comment>
<gene>
    <name evidence="3" type="ORF">Tci_005042</name>
</gene>
<dbReference type="InterPro" id="IPR001584">
    <property type="entry name" value="Integrase_cat-core"/>
</dbReference>
<dbReference type="Pfam" id="PF00078">
    <property type="entry name" value="RVT_1"/>
    <property type="match status" value="1"/>
</dbReference>
<name>A0A6L2JBI1_TANCI</name>
<evidence type="ECO:0000256" key="1">
    <source>
        <dbReference type="SAM" id="MobiDB-lite"/>
    </source>
</evidence>
<dbReference type="PANTHER" id="PTHR24559">
    <property type="entry name" value="TRANSPOSON TY3-I GAG-POL POLYPROTEIN"/>
    <property type="match status" value="1"/>
</dbReference>
<dbReference type="InterPro" id="IPR021109">
    <property type="entry name" value="Peptidase_aspartic_dom_sf"/>
</dbReference>
<dbReference type="GO" id="GO:0003964">
    <property type="term" value="F:RNA-directed DNA polymerase activity"/>
    <property type="evidence" value="ECO:0007669"/>
    <property type="project" value="UniProtKB-KW"/>
</dbReference>
<dbReference type="CDD" id="cd01647">
    <property type="entry name" value="RT_LTR"/>
    <property type="match status" value="1"/>
</dbReference>
<keyword evidence="3" id="KW-0808">Transferase</keyword>
<feature type="region of interest" description="Disordered" evidence="1">
    <location>
        <begin position="1"/>
        <end position="25"/>
    </location>
</feature>
<dbReference type="InterPro" id="IPR053134">
    <property type="entry name" value="RNA-dir_DNA_polymerase"/>
</dbReference>
<dbReference type="GO" id="GO:0015074">
    <property type="term" value="P:DNA integration"/>
    <property type="evidence" value="ECO:0007669"/>
    <property type="project" value="InterPro"/>
</dbReference>
<dbReference type="Gene3D" id="3.30.70.270">
    <property type="match status" value="1"/>
</dbReference>
<dbReference type="GO" id="GO:0003676">
    <property type="term" value="F:nucleic acid binding"/>
    <property type="evidence" value="ECO:0007669"/>
    <property type="project" value="InterPro"/>
</dbReference>
<dbReference type="SUPFAM" id="SSF56672">
    <property type="entry name" value="DNA/RNA polymerases"/>
    <property type="match status" value="1"/>
</dbReference>
<dbReference type="InterPro" id="IPR036397">
    <property type="entry name" value="RNaseH_sf"/>
</dbReference>
<keyword evidence="3" id="KW-0695">RNA-directed DNA polymerase</keyword>
<dbReference type="Pfam" id="PF03732">
    <property type="entry name" value="Retrotrans_gag"/>
    <property type="match status" value="1"/>
</dbReference>
<protein>
    <submittedName>
        <fullName evidence="3">Reverse transcriptase domain-containing protein</fullName>
    </submittedName>
</protein>
<dbReference type="Gene3D" id="3.30.420.10">
    <property type="entry name" value="Ribonuclease H-like superfamily/Ribonuclease H"/>
    <property type="match status" value="1"/>
</dbReference>
<feature type="region of interest" description="Disordered" evidence="1">
    <location>
        <begin position="615"/>
        <end position="661"/>
    </location>
</feature>
<dbReference type="EMBL" id="BKCJ010000424">
    <property type="protein sequence ID" value="GEU33064.1"/>
    <property type="molecule type" value="Genomic_DNA"/>
</dbReference>
<feature type="domain" description="Integrase catalytic" evidence="2">
    <location>
        <begin position="1576"/>
        <end position="1694"/>
    </location>
</feature>
<dbReference type="CDD" id="cd00303">
    <property type="entry name" value="retropepsin_like"/>
    <property type="match status" value="1"/>
</dbReference>
<dbReference type="InterPro" id="IPR043502">
    <property type="entry name" value="DNA/RNA_pol_sf"/>
</dbReference>
<feature type="compositionally biased region" description="Basic and acidic residues" evidence="1">
    <location>
        <begin position="649"/>
        <end position="661"/>
    </location>
</feature>
<dbReference type="Pfam" id="PF00665">
    <property type="entry name" value="rve"/>
    <property type="match status" value="1"/>
</dbReference>
<dbReference type="PANTHER" id="PTHR24559:SF444">
    <property type="entry name" value="REVERSE TRANSCRIPTASE DOMAIN-CONTAINING PROTEIN"/>
    <property type="match status" value="1"/>
</dbReference>
<dbReference type="InterPro" id="IPR005162">
    <property type="entry name" value="Retrotrans_gag_dom"/>
</dbReference>
<proteinExistence type="predicted"/>
<keyword evidence="3" id="KW-0548">Nucleotidyltransferase</keyword>
<evidence type="ECO:0000313" key="3">
    <source>
        <dbReference type="EMBL" id="GEU33064.1"/>
    </source>
</evidence>
<evidence type="ECO:0000259" key="2">
    <source>
        <dbReference type="PROSITE" id="PS50994"/>
    </source>
</evidence>
<dbReference type="InterPro" id="IPR012337">
    <property type="entry name" value="RNaseH-like_sf"/>
</dbReference>
<feature type="region of interest" description="Disordered" evidence="1">
    <location>
        <begin position="47"/>
        <end position="75"/>
    </location>
</feature>